<reference evidence="1 2" key="1">
    <citation type="journal article" date="2019" name="ACS Chem. Biol.">
        <title>Identification and Mobilization of a Cryptic Antibiotic Biosynthesis Gene Locus from a Human-Pathogenic Nocardia Isolate.</title>
        <authorList>
            <person name="Herisse M."/>
            <person name="Ishida K."/>
            <person name="Porter J.L."/>
            <person name="Howden B."/>
            <person name="Hertweck C."/>
            <person name="Stinear T.P."/>
            <person name="Pidot S.J."/>
        </authorList>
    </citation>
    <scope>NUCLEOTIDE SEQUENCE [LARGE SCALE GENOMIC DNA]</scope>
    <source>
        <strain evidence="1 2">AUSMDU00012717</strain>
    </source>
</reference>
<evidence type="ECO:0000313" key="2">
    <source>
        <dbReference type="Proteomes" id="UP000503540"/>
    </source>
</evidence>
<evidence type="ECO:0000313" key="1">
    <source>
        <dbReference type="EMBL" id="QIS16520.1"/>
    </source>
</evidence>
<accession>A0A6G9YTQ2</accession>
<keyword evidence="2" id="KW-1185">Reference proteome</keyword>
<dbReference type="KEGG" id="nah:F5544_43585"/>
<dbReference type="AlphaFoldDB" id="A0A6G9YTQ2"/>
<organism evidence="1 2">
    <name type="scientific">Nocardia arthritidis</name>
    <dbReference type="NCBI Taxonomy" id="228602"/>
    <lineage>
        <taxon>Bacteria</taxon>
        <taxon>Bacillati</taxon>
        <taxon>Actinomycetota</taxon>
        <taxon>Actinomycetes</taxon>
        <taxon>Mycobacteriales</taxon>
        <taxon>Nocardiaceae</taxon>
        <taxon>Nocardia</taxon>
    </lineage>
</organism>
<name>A0A6G9YTQ2_9NOCA</name>
<sequence length="64" mass="7110">MEPRQCHVHLSVEDGLTFDYRAEPRAAYLFARDVGALLGAEVTIDDQVHDGLPPLPCACLWSSR</sequence>
<dbReference type="RefSeq" id="WP_167478582.1">
    <property type="nucleotide sequence ID" value="NZ_CP046172.1"/>
</dbReference>
<gene>
    <name evidence="1" type="ORF">F5544_43585</name>
</gene>
<proteinExistence type="predicted"/>
<dbReference type="EMBL" id="CP046172">
    <property type="protein sequence ID" value="QIS16520.1"/>
    <property type="molecule type" value="Genomic_DNA"/>
</dbReference>
<dbReference type="Proteomes" id="UP000503540">
    <property type="component" value="Chromosome"/>
</dbReference>
<protein>
    <submittedName>
        <fullName evidence="1">Uncharacterized protein</fullName>
    </submittedName>
</protein>